<evidence type="ECO:0000256" key="4">
    <source>
        <dbReference type="ARBA" id="ARBA00023002"/>
    </source>
</evidence>
<dbReference type="InterPro" id="IPR036884">
    <property type="entry name" value="2Fe-2S-bd_dom_sf"/>
</dbReference>
<dbReference type="PANTHER" id="PTHR45444:SF3">
    <property type="entry name" value="XANTHINE DEHYDROGENASE"/>
    <property type="match status" value="1"/>
</dbReference>
<dbReference type="GO" id="GO:0051537">
    <property type="term" value="F:2 iron, 2 sulfur cluster binding"/>
    <property type="evidence" value="ECO:0007669"/>
    <property type="project" value="InterPro"/>
</dbReference>
<dbReference type="Gene3D" id="3.10.20.30">
    <property type="match status" value="1"/>
</dbReference>
<dbReference type="InterPro" id="IPR001041">
    <property type="entry name" value="2Fe-2S_ferredoxin-type"/>
</dbReference>
<evidence type="ECO:0000313" key="8">
    <source>
        <dbReference type="EMBL" id="MCT8974105.1"/>
    </source>
</evidence>
<dbReference type="PROSITE" id="PS51387">
    <property type="entry name" value="FAD_PCMH"/>
    <property type="match status" value="1"/>
</dbReference>
<dbReference type="InterPro" id="IPR016208">
    <property type="entry name" value="Ald_Oxase/xanthine_DH-like"/>
</dbReference>
<dbReference type="InterPro" id="IPR002346">
    <property type="entry name" value="Mopterin_DH_FAD-bd"/>
</dbReference>
<keyword evidence="9" id="KW-1185">Reference proteome</keyword>
<evidence type="ECO:0000259" key="6">
    <source>
        <dbReference type="PROSITE" id="PS51085"/>
    </source>
</evidence>
<dbReference type="NCBIfam" id="TIGR02963">
    <property type="entry name" value="xanthine_xdhA"/>
    <property type="match status" value="1"/>
</dbReference>
<reference evidence="8 9" key="1">
    <citation type="submission" date="2022-04" db="EMBL/GenBank/DDBJ databases">
        <authorList>
            <person name="Ye Y.-Q."/>
            <person name="Du Z.-J."/>
        </authorList>
    </citation>
    <scope>NUCLEOTIDE SEQUENCE [LARGE SCALE GENOMIC DNA]</scope>
    <source>
        <strain evidence="8 9">A6E488</strain>
    </source>
</reference>
<dbReference type="InterPro" id="IPR036010">
    <property type="entry name" value="2Fe-2S_ferredoxin-like_sf"/>
</dbReference>
<accession>A0AAW5R6G4</accession>
<dbReference type="InterPro" id="IPR036318">
    <property type="entry name" value="FAD-bd_PCMH-like_sf"/>
</dbReference>
<proteinExistence type="predicted"/>
<dbReference type="PROSITE" id="PS00197">
    <property type="entry name" value="2FE2S_FER_1"/>
    <property type="match status" value="1"/>
</dbReference>
<dbReference type="Pfam" id="PF00111">
    <property type="entry name" value="Fer2"/>
    <property type="match status" value="1"/>
</dbReference>
<dbReference type="SUPFAM" id="SSF54292">
    <property type="entry name" value="2Fe-2S ferredoxin-like"/>
    <property type="match status" value="1"/>
</dbReference>
<dbReference type="Proteomes" id="UP001320898">
    <property type="component" value="Unassembled WGS sequence"/>
</dbReference>
<feature type="domain" description="FAD-binding PCMH-type" evidence="7">
    <location>
        <begin position="193"/>
        <end position="367"/>
    </location>
</feature>
<name>A0AAW5R6G4_9HYPH</name>
<dbReference type="Gene3D" id="1.10.150.120">
    <property type="entry name" value="[2Fe-2S]-binding domain"/>
    <property type="match status" value="1"/>
</dbReference>
<dbReference type="GO" id="GO:0005506">
    <property type="term" value="F:iron ion binding"/>
    <property type="evidence" value="ECO:0007669"/>
    <property type="project" value="InterPro"/>
</dbReference>
<dbReference type="PIRSF" id="PIRSF036557">
    <property type="entry name" value="XdhA_RC"/>
    <property type="match status" value="1"/>
</dbReference>
<dbReference type="Gene3D" id="3.30.43.10">
    <property type="entry name" value="Uridine Diphospho-n-acetylenolpyruvylglucosamine Reductase, domain 2"/>
    <property type="match status" value="1"/>
</dbReference>
<dbReference type="AlphaFoldDB" id="A0AAW5R6G4"/>
<feature type="domain" description="2Fe-2S ferredoxin-type" evidence="6">
    <location>
        <begin position="6"/>
        <end position="92"/>
    </location>
</feature>
<dbReference type="CDD" id="cd00207">
    <property type="entry name" value="fer2"/>
    <property type="match status" value="1"/>
</dbReference>
<keyword evidence="4 8" id="KW-0560">Oxidoreductase</keyword>
<dbReference type="Pfam" id="PF01799">
    <property type="entry name" value="Fer2_2"/>
    <property type="match status" value="1"/>
</dbReference>
<protein>
    <submittedName>
        <fullName evidence="8">Xanthine dehydrogenase small subunit</fullName>
        <ecNumber evidence="8">1.17.1.4</ecNumber>
    </submittedName>
</protein>
<dbReference type="InterPro" id="IPR012675">
    <property type="entry name" value="Beta-grasp_dom_sf"/>
</dbReference>
<dbReference type="PROSITE" id="PS51085">
    <property type="entry name" value="2FE2S_FER_2"/>
    <property type="match status" value="1"/>
</dbReference>
<dbReference type="EC" id="1.17.1.4" evidence="8"/>
<evidence type="ECO:0000256" key="3">
    <source>
        <dbReference type="ARBA" id="ARBA00022827"/>
    </source>
</evidence>
<dbReference type="InterPro" id="IPR012175">
    <property type="entry name" value="Xanth_DH_ssu_bac"/>
</dbReference>
<dbReference type="InterPro" id="IPR014307">
    <property type="entry name" value="Xanthine_DH_ssu"/>
</dbReference>
<dbReference type="InterPro" id="IPR002888">
    <property type="entry name" value="2Fe-2S-bd"/>
</dbReference>
<keyword evidence="5" id="KW-0408">Iron</keyword>
<dbReference type="EMBL" id="JALIDZ010000010">
    <property type="protein sequence ID" value="MCT8974105.1"/>
    <property type="molecule type" value="Genomic_DNA"/>
</dbReference>
<evidence type="ECO:0000256" key="1">
    <source>
        <dbReference type="ARBA" id="ARBA00022630"/>
    </source>
</evidence>
<dbReference type="PANTHER" id="PTHR45444">
    <property type="entry name" value="XANTHINE DEHYDROGENASE"/>
    <property type="match status" value="1"/>
</dbReference>
<dbReference type="Pfam" id="PF03450">
    <property type="entry name" value="CO_deh_flav_C"/>
    <property type="match status" value="1"/>
</dbReference>
<dbReference type="SUPFAM" id="SSF47741">
    <property type="entry name" value="CO dehydrogenase ISP C-domain like"/>
    <property type="match status" value="1"/>
</dbReference>
<evidence type="ECO:0000259" key="7">
    <source>
        <dbReference type="PROSITE" id="PS51387"/>
    </source>
</evidence>
<dbReference type="InterPro" id="IPR006058">
    <property type="entry name" value="2Fe2S_fd_BS"/>
</dbReference>
<dbReference type="InterPro" id="IPR016166">
    <property type="entry name" value="FAD-bd_PCMH"/>
</dbReference>
<dbReference type="RefSeq" id="WP_261617688.1">
    <property type="nucleotide sequence ID" value="NZ_JALIDZ010000010.1"/>
</dbReference>
<dbReference type="InterPro" id="IPR016169">
    <property type="entry name" value="FAD-bd_PCMH_sub2"/>
</dbReference>
<evidence type="ECO:0000256" key="5">
    <source>
        <dbReference type="ARBA" id="ARBA00023004"/>
    </source>
</evidence>
<dbReference type="Gene3D" id="3.30.465.10">
    <property type="match status" value="1"/>
</dbReference>
<dbReference type="Pfam" id="PF00941">
    <property type="entry name" value="FAD_binding_5"/>
    <property type="match status" value="1"/>
</dbReference>
<dbReference type="InterPro" id="IPR036683">
    <property type="entry name" value="CO_DH_flav_C_dom_sf"/>
</dbReference>
<keyword evidence="3" id="KW-0274">FAD</keyword>
<dbReference type="SUPFAM" id="SSF56176">
    <property type="entry name" value="FAD-binding/transporter-associated domain-like"/>
    <property type="match status" value="1"/>
</dbReference>
<dbReference type="Gene3D" id="3.30.390.50">
    <property type="entry name" value="CO dehydrogenase flavoprotein, C-terminal domain"/>
    <property type="match status" value="1"/>
</dbReference>
<dbReference type="InterPro" id="IPR016167">
    <property type="entry name" value="FAD-bd_PCMH_sub1"/>
</dbReference>
<dbReference type="SUPFAM" id="SSF55447">
    <property type="entry name" value="CO dehydrogenase flavoprotein C-terminal domain-like"/>
    <property type="match status" value="1"/>
</dbReference>
<sequence length="496" mass="52940">MQADRDAIRILRRGKTVEIPDFSPTETLLDYLRLRDHAIGTKEGCAEGDCGACTVAIGRLDGNGGVVYRPVNACIHLLGMADGAEVVTVEDLATDDRLHPIQQAMVDHDASQCGFCTPGFVMALFALYHRSSPEESGRAAVNDAIAGNLCRCTGYKPIVAAALEACKAPALDGFGTIETARKLAGLDDDKSLFVGDETRFFAAPATIDELASLYVLHPDATLVAGATDVGLWITKQMRPIERVIHLGRVAALNSIADTGDALVIGAATTYAEAWDALTALDPDIAEVLRRLGSPQVRAAGTVGGNIANGSPIGDTPPLLIVLGSEITLRRGAQTRVVPLQDFFIDYGKQDRGPGEFVESIHVPKPGPHTQIRAYKISKRFDQDISAVLAAFAFDIVAGEIRDARVAFGGMAGIPKRAGSAEAALRGAGLRDFDRWTEAFDALVSDFTPMSDHRASAGYRLQVARNLLYKALVEVSGAETGTTRLVGYREHDDALRT</sequence>
<evidence type="ECO:0000313" key="9">
    <source>
        <dbReference type="Proteomes" id="UP001320898"/>
    </source>
</evidence>
<gene>
    <name evidence="8" type="primary">xdhA</name>
    <name evidence="8" type="ORF">MUB46_19750</name>
</gene>
<keyword evidence="2" id="KW-0479">Metal-binding</keyword>
<dbReference type="GO" id="GO:0071949">
    <property type="term" value="F:FAD binding"/>
    <property type="evidence" value="ECO:0007669"/>
    <property type="project" value="InterPro"/>
</dbReference>
<keyword evidence="1" id="KW-0285">Flavoprotein</keyword>
<organism evidence="8 9">
    <name type="scientific">Microbaculum marinisediminis</name>
    <dbReference type="NCBI Taxonomy" id="2931392"/>
    <lineage>
        <taxon>Bacteria</taxon>
        <taxon>Pseudomonadati</taxon>
        <taxon>Pseudomonadota</taxon>
        <taxon>Alphaproteobacteria</taxon>
        <taxon>Hyphomicrobiales</taxon>
        <taxon>Tepidamorphaceae</taxon>
        <taxon>Microbaculum</taxon>
    </lineage>
</organism>
<evidence type="ECO:0000256" key="2">
    <source>
        <dbReference type="ARBA" id="ARBA00022723"/>
    </source>
</evidence>
<comment type="caution">
    <text evidence="8">The sequence shown here is derived from an EMBL/GenBank/DDBJ whole genome shotgun (WGS) entry which is preliminary data.</text>
</comment>
<dbReference type="GO" id="GO:0004854">
    <property type="term" value="F:xanthine dehydrogenase activity"/>
    <property type="evidence" value="ECO:0007669"/>
    <property type="project" value="UniProtKB-EC"/>
</dbReference>
<dbReference type="InterPro" id="IPR005107">
    <property type="entry name" value="CO_DH_flav_C"/>
</dbReference>
<dbReference type="SMART" id="SM01092">
    <property type="entry name" value="CO_deh_flav_C"/>
    <property type="match status" value="1"/>
</dbReference>